<reference evidence="1" key="1">
    <citation type="submission" date="2020-11" db="EMBL/GenBank/DDBJ databases">
        <authorList>
            <consortium name="DOE Joint Genome Institute"/>
            <person name="Ahrendt S."/>
            <person name="Riley R."/>
            <person name="Andreopoulos W."/>
            <person name="LaButti K."/>
            <person name="Pangilinan J."/>
            <person name="Ruiz-duenas F.J."/>
            <person name="Barrasa J.M."/>
            <person name="Sanchez-Garcia M."/>
            <person name="Camarero S."/>
            <person name="Miyauchi S."/>
            <person name="Serrano A."/>
            <person name="Linde D."/>
            <person name="Babiker R."/>
            <person name="Drula E."/>
            <person name="Ayuso-Fernandez I."/>
            <person name="Pacheco R."/>
            <person name="Padilla G."/>
            <person name="Ferreira P."/>
            <person name="Barriuso J."/>
            <person name="Kellner H."/>
            <person name="Castanera R."/>
            <person name="Alfaro M."/>
            <person name="Ramirez L."/>
            <person name="Pisabarro A.G."/>
            <person name="Kuo A."/>
            <person name="Tritt A."/>
            <person name="Lipzen A."/>
            <person name="He G."/>
            <person name="Yan M."/>
            <person name="Ng V."/>
            <person name="Cullen D."/>
            <person name="Martin F."/>
            <person name="Rosso M.-N."/>
            <person name="Henrissat B."/>
            <person name="Hibbett D."/>
            <person name="Martinez A.T."/>
            <person name="Grigoriev I.V."/>
        </authorList>
    </citation>
    <scope>NUCLEOTIDE SEQUENCE</scope>
    <source>
        <strain evidence="1">AH 44721</strain>
    </source>
</reference>
<evidence type="ECO:0000313" key="1">
    <source>
        <dbReference type="EMBL" id="KAF8901667.1"/>
    </source>
</evidence>
<protein>
    <submittedName>
        <fullName evidence="1">Uncharacterized protein</fullName>
    </submittedName>
</protein>
<keyword evidence="2" id="KW-1185">Reference proteome</keyword>
<proteinExistence type="predicted"/>
<organism evidence="1 2">
    <name type="scientific">Gymnopilus junonius</name>
    <name type="common">Spectacular rustgill mushroom</name>
    <name type="synonym">Gymnopilus spectabilis subsp. junonius</name>
    <dbReference type="NCBI Taxonomy" id="109634"/>
    <lineage>
        <taxon>Eukaryota</taxon>
        <taxon>Fungi</taxon>
        <taxon>Dikarya</taxon>
        <taxon>Basidiomycota</taxon>
        <taxon>Agaricomycotina</taxon>
        <taxon>Agaricomycetes</taxon>
        <taxon>Agaricomycetidae</taxon>
        <taxon>Agaricales</taxon>
        <taxon>Agaricineae</taxon>
        <taxon>Hymenogastraceae</taxon>
        <taxon>Gymnopilus</taxon>
    </lineage>
</organism>
<dbReference type="EMBL" id="JADNYJ010000040">
    <property type="protein sequence ID" value="KAF8901667.1"/>
    <property type="molecule type" value="Genomic_DNA"/>
</dbReference>
<accession>A0A9P5NLU6</accession>
<gene>
    <name evidence="1" type="ORF">CPB84DRAFT_945772</name>
</gene>
<comment type="caution">
    <text evidence="1">The sequence shown here is derived from an EMBL/GenBank/DDBJ whole genome shotgun (WGS) entry which is preliminary data.</text>
</comment>
<name>A0A9P5NLU6_GYMJU</name>
<dbReference type="Proteomes" id="UP000724874">
    <property type="component" value="Unassembled WGS sequence"/>
</dbReference>
<sequence>MRLLILSLSLAVKCFEDRSFRLTEIFQSYRALGISALQAFDYRIFLLRDQWTKHLTNLLNWTREPKSHLQAIYLRKIRLLLVNAAAQSPSGIQWNSYHSIVPSPSSISKVHAGLLAGLNLPAHRLQAANEVIADNPCMRRLTPADF</sequence>
<dbReference type="AlphaFoldDB" id="A0A9P5NLU6"/>
<evidence type="ECO:0000313" key="2">
    <source>
        <dbReference type="Proteomes" id="UP000724874"/>
    </source>
</evidence>